<protein>
    <submittedName>
        <fullName evidence="1">Putative ovule protein</fullName>
    </submittedName>
</protein>
<name>A0A0V0GQJ2_SOLCH</name>
<evidence type="ECO:0000313" key="1">
    <source>
        <dbReference type="EMBL" id="JAP10495.1"/>
    </source>
</evidence>
<sequence>MVSPGDIIQMFYKWRDGKTPKTSRKIHNSIPLTIFWVLPNEITRDVLKEKKPVHQLKYNCLYFFVCMVQK</sequence>
<reference evidence="1" key="1">
    <citation type="submission" date="2015-12" db="EMBL/GenBank/DDBJ databases">
        <title>Gene expression during late stages of embryo sac development: a critical building block for successful pollen-pistil interactions.</title>
        <authorList>
            <person name="Liu Y."/>
            <person name="Joly V."/>
            <person name="Sabar M."/>
            <person name="Matton D.P."/>
        </authorList>
    </citation>
    <scope>NUCLEOTIDE SEQUENCE</scope>
</reference>
<dbReference type="AlphaFoldDB" id="A0A0V0GQJ2"/>
<accession>A0A0V0GQJ2</accession>
<proteinExistence type="predicted"/>
<organism evidence="1">
    <name type="scientific">Solanum chacoense</name>
    <name type="common">Chaco potato</name>
    <dbReference type="NCBI Taxonomy" id="4108"/>
    <lineage>
        <taxon>Eukaryota</taxon>
        <taxon>Viridiplantae</taxon>
        <taxon>Streptophyta</taxon>
        <taxon>Embryophyta</taxon>
        <taxon>Tracheophyta</taxon>
        <taxon>Spermatophyta</taxon>
        <taxon>Magnoliopsida</taxon>
        <taxon>eudicotyledons</taxon>
        <taxon>Gunneridae</taxon>
        <taxon>Pentapetalae</taxon>
        <taxon>asterids</taxon>
        <taxon>lamiids</taxon>
        <taxon>Solanales</taxon>
        <taxon>Solanaceae</taxon>
        <taxon>Solanoideae</taxon>
        <taxon>Solaneae</taxon>
        <taxon>Solanum</taxon>
    </lineage>
</organism>
<dbReference type="EMBL" id="GEDG01033012">
    <property type="protein sequence ID" value="JAP10495.1"/>
    <property type="molecule type" value="Transcribed_RNA"/>
</dbReference>